<dbReference type="EMBL" id="WHUW01000085">
    <property type="protein sequence ID" value="KAF8426798.1"/>
    <property type="molecule type" value="Genomic_DNA"/>
</dbReference>
<reference evidence="1" key="2">
    <citation type="journal article" date="2020" name="Nat. Commun.">
        <title>Large-scale genome sequencing of mycorrhizal fungi provides insights into the early evolution of symbiotic traits.</title>
        <authorList>
            <person name="Miyauchi S."/>
            <person name="Kiss E."/>
            <person name="Kuo A."/>
            <person name="Drula E."/>
            <person name="Kohler A."/>
            <person name="Sanchez-Garcia M."/>
            <person name="Morin E."/>
            <person name="Andreopoulos B."/>
            <person name="Barry K.W."/>
            <person name="Bonito G."/>
            <person name="Buee M."/>
            <person name="Carver A."/>
            <person name="Chen C."/>
            <person name="Cichocki N."/>
            <person name="Clum A."/>
            <person name="Culley D."/>
            <person name="Crous P.W."/>
            <person name="Fauchery L."/>
            <person name="Girlanda M."/>
            <person name="Hayes R.D."/>
            <person name="Keri Z."/>
            <person name="LaButti K."/>
            <person name="Lipzen A."/>
            <person name="Lombard V."/>
            <person name="Magnuson J."/>
            <person name="Maillard F."/>
            <person name="Murat C."/>
            <person name="Nolan M."/>
            <person name="Ohm R.A."/>
            <person name="Pangilinan J."/>
            <person name="Pereira M.F."/>
            <person name="Perotto S."/>
            <person name="Peter M."/>
            <person name="Pfister S."/>
            <person name="Riley R."/>
            <person name="Sitrit Y."/>
            <person name="Stielow J.B."/>
            <person name="Szollosi G."/>
            <person name="Zifcakova L."/>
            <person name="Stursova M."/>
            <person name="Spatafora J.W."/>
            <person name="Tedersoo L."/>
            <person name="Vaario L.M."/>
            <person name="Yamada A."/>
            <person name="Yan M."/>
            <person name="Wang P."/>
            <person name="Xu J."/>
            <person name="Bruns T."/>
            <person name="Baldrian P."/>
            <person name="Vilgalys R."/>
            <person name="Dunand C."/>
            <person name="Henrissat B."/>
            <person name="Grigoriev I.V."/>
            <person name="Hibbett D."/>
            <person name="Nagy L.G."/>
            <person name="Martin F.M."/>
        </authorList>
    </citation>
    <scope>NUCLEOTIDE SEQUENCE</scope>
    <source>
        <strain evidence="1">BED1</strain>
    </source>
</reference>
<dbReference type="Proteomes" id="UP001194468">
    <property type="component" value="Unassembled WGS sequence"/>
</dbReference>
<reference evidence="1" key="1">
    <citation type="submission" date="2019-10" db="EMBL/GenBank/DDBJ databases">
        <authorList>
            <consortium name="DOE Joint Genome Institute"/>
            <person name="Kuo A."/>
            <person name="Miyauchi S."/>
            <person name="Kiss E."/>
            <person name="Drula E."/>
            <person name="Kohler A."/>
            <person name="Sanchez-Garcia M."/>
            <person name="Andreopoulos B."/>
            <person name="Barry K.W."/>
            <person name="Bonito G."/>
            <person name="Buee M."/>
            <person name="Carver A."/>
            <person name="Chen C."/>
            <person name="Cichocki N."/>
            <person name="Clum A."/>
            <person name="Culley D."/>
            <person name="Crous P.W."/>
            <person name="Fauchery L."/>
            <person name="Girlanda M."/>
            <person name="Hayes R."/>
            <person name="Keri Z."/>
            <person name="LaButti K."/>
            <person name="Lipzen A."/>
            <person name="Lombard V."/>
            <person name="Magnuson J."/>
            <person name="Maillard F."/>
            <person name="Morin E."/>
            <person name="Murat C."/>
            <person name="Nolan M."/>
            <person name="Ohm R."/>
            <person name="Pangilinan J."/>
            <person name="Pereira M."/>
            <person name="Perotto S."/>
            <person name="Peter M."/>
            <person name="Riley R."/>
            <person name="Sitrit Y."/>
            <person name="Stielow B."/>
            <person name="Szollosi G."/>
            <person name="Zifcakova L."/>
            <person name="Stursova M."/>
            <person name="Spatafora J.W."/>
            <person name="Tedersoo L."/>
            <person name="Vaario L.-M."/>
            <person name="Yamada A."/>
            <person name="Yan M."/>
            <person name="Wang P."/>
            <person name="Xu J."/>
            <person name="Bruns T."/>
            <person name="Baldrian P."/>
            <person name="Vilgalys R."/>
            <person name="Henrissat B."/>
            <person name="Grigoriev I.V."/>
            <person name="Hibbett D."/>
            <person name="Nagy L.G."/>
            <person name="Martin F.M."/>
        </authorList>
    </citation>
    <scope>NUCLEOTIDE SEQUENCE</scope>
    <source>
        <strain evidence="1">BED1</strain>
    </source>
</reference>
<keyword evidence="2" id="KW-1185">Reference proteome</keyword>
<name>A0AAD4G7J2_BOLED</name>
<evidence type="ECO:0000313" key="1">
    <source>
        <dbReference type="EMBL" id="KAF8426798.1"/>
    </source>
</evidence>
<feature type="non-terminal residue" evidence="1">
    <location>
        <position position="1"/>
    </location>
</feature>
<proteinExistence type="predicted"/>
<dbReference type="AlphaFoldDB" id="A0AAD4G7J2"/>
<gene>
    <name evidence="1" type="ORF">L210DRAFT_3361032</name>
</gene>
<comment type="caution">
    <text evidence="1">The sequence shown here is derived from an EMBL/GenBank/DDBJ whole genome shotgun (WGS) entry which is preliminary data.</text>
</comment>
<protein>
    <submittedName>
        <fullName evidence="1">Uncharacterized protein</fullName>
    </submittedName>
</protein>
<sequence>GPALPRRDREDTLHRHARLMLILFQPWRCAADLRLDHESWVGAYNAWMEDPDSTYEQKRRHVDNIQSIHECRDARD</sequence>
<feature type="non-terminal residue" evidence="1">
    <location>
        <position position="76"/>
    </location>
</feature>
<accession>A0AAD4G7J2</accession>
<organism evidence="1 2">
    <name type="scientific">Boletus edulis BED1</name>
    <dbReference type="NCBI Taxonomy" id="1328754"/>
    <lineage>
        <taxon>Eukaryota</taxon>
        <taxon>Fungi</taxon>
        <taxon>Dikarya</taxon>
        <taxon>Basidiomycota</taxon>
        <taxon>Agaricomycotina</taxon>
        <taxon>Agaricomycetes</taxon>
        <taxon>Agaricomycetidae</taxon>
        <taxon>Boletales</taxon>
        <taxon>Boletineae</taxon>
        <taxon>Boletaceae</taxon>
        <taxon>Boletoideae</taxon>
        <taxon>Boletus</taxon>
    </lineage>
</organism>
<evidence type="ECO:0000313" key="2">
    <source>
        <dbReference type="Proteomes" id="UP001194468"/>
    </source>
</evidence>